<organism evidence="1">
    <name type="scientific">Oryza barthii</name>
    <dbReference type="NCBI Taxonomy" id="65489"/>
    <lineage>
        <taxon>Eukaryota</taxon>
        <taxon>Viridiplantae</taxon>
        <taxon>Streptophyta</taxon>
        <taxon>Embryophyta</taxon>
        <taxon>Tracheophyta</taxon>
        <taxon>Spermatophyta</taxon>
        <taxon>Magnoliopsida</taxon>
        <taxon>Liliopsida</taxon>
        <taxon>Poales</taxon>
        <taxon>Poaceae</taxon>
        <taxon>BOP clade</taxon>
        <taxon>Oryzoideae</taxon>
        <taxon>Oryzeae</taxon>
        <taxon>Oryzinae</taxon>
        <taxon>Oryza</taxon>
    </lineage>
</organism>
<sequence>MQIMAVNTSLEPTNCFLLLSKNKDQAELRRSYSEYSNTTRAADHLVAGAGVVAVASSGGASGGGGGGGGGSDVETTVRCACCSVTEECTAAYIRRIRAAHYGDWVCGLCAEAVRERMRGGGGGGGVEAALRWHMEVCRDFNSTTRLNPKLSLAGSMRDIARRSFNRRTTASTSAAATCHDQLRAAKTMARTLSCQQRYLQVI</sequence>
<dbReference type="AlphaFoldDB" id="A0A0D3G4A6"/>
<dbReference type="PANTHER" id="PTHR33108">
    <property type="entry name" value="OS01G0745000 PROTEIN"/>
    <property type="match status" value="1"/>
</dbReference>
<dbReference type="EnsemblPlants" id="OBART05G06530.1">
    <property type="protein sequence ID" value="OBART05G06530.1"/>
    <property type="gene ID" value="OBART05G06530"/>
</dbReference>
<proteinExistence type="predicted"/>
<dbReference type="Gramene" id="OBART05G06530.1">
    <property type="protein sequence ID" value="OBART05G06530.1"/>
    <property type="gene ID" value="OBART05G06530"/>
</dbReference>
<reference evidence="1" key="2">
    <citation type="submission" date="2015-03" db="UniProtKB">
        <authorList>
            <consortium name="EnsemblPlants"/>
        </authorList>
    </citation>
    <scope>IDENTIFICATION</scope>
</reference>
<evidence type="ECO:0008006" key="3">
    <source>
        <dbReference type="Google" id="ProtNLM"/>
    </source>
</evidence>
<reference evidence="1" key="1">
    <citation type="journal article" date="2009" name="Rice">
        <title>De Novo Next Generation Sequencing of Plant Genomes.</title>
        <authorList>
            <person name="Rounsley S."/>
            <person name="Marri P.R."/>
            <person name="Yu Y."/>
            <person name="He R."/>
            <person name="Sisneros N."/>
            <person name="Goicoechea J.L."/>
            <person name="Lee S.J."/>
            <person name="Angelova A."/>
            <person name="Kudrna D."/>
            <person name="Luo M."/>
            <person name="Affourtit J."/>
            <person name="Desany B."/>
            <person name="Knight J."/>
            <person name="Niazi F."/>
            <person name="Egholm M."/>
            <person name="Wing R.A."/>
        </authorList>
    </citation>
    <scope>NUCLEOTIDE SEQUENCE [LARGE SCALE GENOMIC DNA]</scope>
    <source>
        <strain evidence="1">cv. IRGC 105608</strain>
    </source>
</reference>
<dbReference type="STRING" id="65489.A0A0D3G4A6"/>
<dbReference type="eggNOG" id="ENOG502S1CX">
    <property type="taxonomic scope" value="Eukaryota"/>
</dbReference>
<dbReference type="InterPro" id="IPR012876">
    <property type="entry name" value="DUF1677_pln"/>
</dbReference>
<evidence type="ECO:0000313" key="2">
    <source>
        <dbReference type="Proteomes" id="UP000026960"/>
    </source>
</evidence>
<keyword evidence="2" id="KW-1185">Reference proteome</keyword>
<protein>
    <recommendedName>
        <fullName evidence="3">DUF1677 family protein</fullName>
    </recommendedName>
</protein>
<dbReference type="Proteomes" id="UP000026960">
    <property type="component" value="Chromosome 5"/>
</dbReference>
<dbReference type="PaxDb" id="65489-OBART05G06530.1"/>
<evidence type="ECO:0000313" key="1">
    <source>
        <dbReference type="EnsemblPlants" id="OBART05G06530.1"/>
    </source>
</evidence>
<dbReference type="PANTHER" id="PTHR33108:SF49">
    <property type="entry name" value="OS05G0202600 PROTEIN"/>
    <property type="match status" value="1"/>
</dbReference>
<dbReference type="HOGENOM" id="CLU_085198_0_1_1"/>
<dbReference type="Pfam" id="PF07911">
    <property type="entry name" value="DUF1677"/>
    <property type="match status" value="1"/>
</dbReference>
<name>A0A0D3G4A6_9ORYZ</name>
<accession>A0A0D3G4A6</accession>